<dbReference type="Pfam" id="PF00126">
    <property type="entry name" value="HTH_1"/>
    <property type="match status" value="1"/>
</dbReference>
<dbReference type="Proteomes" id="UP001431010">
    <property type="component" value="Chromosome"/>
</dbReference>
<dbReference type="SUPFAM" id="SSF53850">
    <property type="entry name" value="Periplasmic binding protein-like II"/>
    <property type="match status" value="1"/>
</dbReference>
<protein>
    <submittedName>
        <fullName evidence="7">LysR substrate-binding domain-containing protein</fullName>
    </submittedName>
</protein>
<proteinExistence type="inferred from homology"/>
<dbReference type="PROSITE" id="PS50931">
    <property type="entry name" value="HTH_LYSR"/>
    <property type="match status" value="1"/>
</dbReference>
<keyword evidence="4" id="KW-0238">DNA-binding</keyword>
<dbReference type="SUPFAM" id="SSF46785">
    <property type="entry name" value="Winged helix' DNA-binding domain"/>
    <property type="match status" value="1"/>
</dbReference>
<dbReference type="InterPro" id="IPR036388">
    <property type="entry name" value="WH-like_DNA-bd_sf"/>
</dbReference>
<evidence type="ECO:0000256" key="1">
    <source>
        <dbReference type="ARBA" id="ARBA00003502"/>
    </source>
</evidence>
<comment type="similarity">
    <text evidence="2">Belongs to the LysR transcriptional regulatory family.</text>
</comment>
<gene>
    <name evidence="7" type="ORF">LQG66_10595</name>
</gene>
<evidence type="ECO:0000256" key="5">
    <source>
        <dbReference type="ARBA" id="ARBA00023163"/>
    </source>
</evidence>
<reference evidence="7" key="1">
    <citation type="journal article" date="2024" name="Antonie Van Leeuwenhoek">
        <title>Bradyrhizobium ontarionense sp. nov., a novel bacterial symbiont isolated from Aeschynomene indica (Indian jointvetch), harbours photosynthesis, nitrogen fixation and nitrous oxide (N2O) reductase genes.</title>
        <authorList>
            <person name="Bromfield E.S.P."/>
            <person name="Cloutier S."/>
        </authorList>
    </citation>
    <scope>NUCLEOTIDE SEQUENCE</scope>
    <source>
        <strain evidence="7">A19</strain>
    </source>
</reference>
<dbReference type="Gene3D" id="1.10.10.10">
    <property type="entry name" value="Winged helix-like DNA-binding domain superfamily/Winged helix DNA-binding domain"/>
    <property type="match status" value="1"/>
</dbReference>
<dbReference type="PANTHER" id="PTHR30537:SF74">
    <property type="entry name" value="HTH-TYPE TRANSCRIPTIONAL REGULATOR TRPI"/>
    <property type="match status" value="1"/>
</dbReference>
<evidence type="ECO:0000259" key="6">
    <source>
        <dbReference type="PROSITE" id="PS50931"/>
    </source>
</evidence>
<name>A0ABY3RIS8_9BRAD</name>
<dbReference type="InterPro" id="IPR058163">
    <property type="entry name" value="LysR-type_TF_proteobact-type"/>
</dbReference>
<dbReference type="InterPro" id="IPR036390">
    <property type="entry name" value="WH_DNA-bd_sf"/>
</dbReference>
<keyword evidence="5" id="KW-0804">Transcription</keyword>
<keyword evidence="8" id="KW-1185">Reference proteome</keyword>
<dbReference type="Gene3D" id="3.40.190.10">
    <property type="entry name" value="Periplasmic binding protein-like II"/>
    <property type="match status" value="2"/>
</dbReference>
<evidence type="ECO:0000313" key="7">
    <source>
        <dbReference type="EMBL" id="UFZ06712.1"/>
    </source>
</evidence>
<dbReference type="EMBL" id="CP088156">
    <property type="protein sequence ID" value="UFZ06712.1"/>
    <property type="molecule type" value="Genomic_DNA"/>
</dbReference>
<dbReference type="InterPro" id="IPR000847">
    <property type="entry name" value="LysR_HTH_N"/>
</dbReference>
<dbReference type="CDD" id="cd08432">
    <property type="entry name" value="PBP2_GcdR_TrpI_HvrB_AmpR_like"/>
    <property type="match status" value="1"/>
</dbReference>
<evidence type="ECO:0000256" key="3">
    <source>
        <dbReference type="ARBA" id="ARBA00023015"/>
    </source>
</evidence>
<dbReference type="Pfam" id="PF03466">
    <property type="entry name" value="LysR_substrate"/>
    <property type="match status" value="1"/>
</dbReference>
<sequence>MNALRAFEAAARNLSVTKAADELCVTPAAVTQQLKILEDALGRRLIRRVGRGVELTENGQQLFPVLCRTFSDISSAVTGLTSHSATKLRTSFLATVAQRWLAPRLIGFRRQFPDIAVAVSTSFRLVDFTREDIDVALRLGYGSWPGLHSTFVMNEELFPVCSPTLLREATLPAGSDLLRCHSLVHTIVRPTDWHAWQVEAGLEDFDATSGFHCENSALALEMAEYGLGLAIGRTPLVISALASGRLVAPFAARMSNPMSYYLVCQDTAARRPEIARFRDWIVNEGIETMEAIKKYIRRSDP</sequence>
<dbReference type="PANTHER" id="PTHR30537">
    <property type="entry name" value="HTH-TYPE TRANSCRIPTIONAL REGULATOR"/>
    <property type="match status" value="1"/>
</dbReference>
<dbReference type="InterPro" id="IPR005119">
    <property type="entry name" value="LysR_subst-bd"/>
</dbReference>
<evidence type="ECO:0000256" key="2">
    <source>
        <dbReference type="ARBA" id="ARBA00009437"/>
    </source>
</evidence>
<keyword evidence="3" id="KW-0805">Transcription regulation</keyword>
<accession>A0ABY3RIS8</accession>
<organism evidence="7 8">
    <name type="scientific">Bradyrhizobium ontarionense</name>
    <dbReference type="NCBI Taxonomy" id="2898149"/>
    <lineage>
        <taxon>Bacteria</taxon>
        <taxon>Pseudomonadati</taxon>
        <taxon>Pseudomonadota</taxon>
        <taxon>Alphaproteobacteria</taxon>
        <taxon>Hyphomicrobiales</taxon>
        <taxon>Nitrobacteraceae</taxon>
        <taxon>Bradyrhizobium</taxon>
    </lineage>
</organism>
<feature type="domain" description="HTH lysR-type" evidence="6">
    <location>
        <begin position="1"/>
        <end position="56"/>
    </location>
</feature>
<evidence type="ECO:0000256" key="4">
    <source>
        <dbReference type="ARBA" id="ARBA00023125"/>
    </source>
</evidence>
<evidence type="ECO:0000313" key="8">
    <source>
        <dbReference type="Proteomes" id="UP001431010"/>
    </source>
</evidence>
<comment type="function">
    <text evidence="1">NodD regulates the expression of the nodABCFE genes which encode other nodulation proteins. NodD is also a negative regulator of its own expression. Binds flavonoids as inducers.</text>
</comment>